<evidence type="ECO:0008006" key="3">
    <source>
        <dbReference type="Google" id="ProtNLM"/>
    </source>
</evidence>
<dbReference type="EMBL" id="PRLB01000013">
    <property type="protein sequence ID" value="RAW53262.1"/>
    <property type="molecule type" value="Genomic_DNA"/>
</dbReference>
<accession>A0A329TUK5</accession>
<evidence type="ECO:0000313" key="2">
    <source>
        <dbReference type="Proteomes" id="UP000251144"/>
    </source>
</evidence>
<sequence length="320" mass="36779">MINLKIDPEFQNQIPPLTDDEYKQLEENILKEGKLLSPLIVWNNTLVDGHNRYAILQKHPEIYFSTMPLRFENREEAIAWICRNQLGRRNLSPEQKRYLLGKQYEAEKKAAKIFRGNQYTLAKKSGGDHGDNHHSGKKTCDRIAEENGVSRASVLRASHYTRGIDIADNLSPGIKQKVFSGEVKFTNEEMSKLVQSSPDKRQDVFAEIMHPEITKAMEAADAEPNADNPVPMPTADPEQFKTYQVPDEFMRVYKTLSTATEMMKNTWKRVLKNNQSYLSDPEKQKVLRFAMQRPALYLNELEACMEQILAETLEEAEKTA</sequence>
<name>A0A329TUK5_9FIRM</name>
<protein>
    <recommendedName>
        <fullName evidence="3">ParB/Sulfiredoxin domain-containing protein</fullName>
    </recommendedName>
</protein>
<dbReference type="RefSeq" id="WP_158401523.1">
    <property type="nucleotide sequence ID" value="NZ_PRLB01000013.1"/>
</dbReference>
<comment type="caution">
    <text evidence="1">The sequence shown here is derived from an EMBL/GenBank/DDBJ whole genome shotgun (WGS) entry which is preliminary data.</text>
</comment>
<proteinExistence type="predicted"/>
<evidence type="ECO:0000313" key="1">
    <source>
        <dbReference type="EMBL" id="RAW53262.1"/>
    </source>
</evidence>
<reference evidence="1 2" key="1">
    <citation type="submission" date="2018-02" db="EMBL/GenBank/DDBJ databases">
        <title>Complete genome sequencing of Faecalibacterium prausnitzii strains isolated from the human gut.</title>
        <authorList>
            <person name="Fitzgerald B.C."/>
            <person name="Shkoporov A.N."/>
            <person name="Ross P.R."/>
            <person name="Hill C."/>
        </authorList>
    </citation>
    <scope>NUCLEOTIDE SEQUENCE [LARGE SCALE GENOMIC DNA]</scope>
    <source>
        <strain evidence="1 2">APC942/32-1</strain>
    </source>
</reference>
<dbReference type="AlphaFoldDB" id="A0A329TUK5"/>
<dbReference type="Gene3D" id="3.90.1530.10">
    <property type="entry name" value="Conserved hypothetical protein from pyrococcus furiosus pfu- 392566-001, ParB domain"/>
    <property type="match status" value="1"/>
</dbReference>
<gene>
    <name evidence="1" type="ORF">C4N26_11905</name>
</gene>
<organism evidence="1 2">
    <name type="scientific">Faecalibacterium prausnitzii</name>
    <dbReference type="NCBI Taxonomy" id="853"/>
    <lineage>
        <taxon>Bacteria</taxon>
        <taxon>Bacillati</taxon>
        <taxon>Bacillota</taxon>
        <taxon>Clostridia</taxon>
        <taxon>Eubacteriales</taxon>
        <taxon>Oscillospiraceae</taxon>
        <taxon>Faecalibacterium</taxon>
    </lineage>
</organism>
<dbReference type="Proteomes" id="UP000251144">
    <property type="component" value="Unassembled WGS sequence"/>
</dbReference>
<dbReference type="OrthoDB" id="5944985at2"/>